<dbReference type="EMBL" id="VIEB01000654">
    <property type="protein sequence ID" value="TQD84064.1"/>
    <property type="molecule type" value="Genomic_DNA"/>
</dbReference>
<gene>
    <name evidence="1" type="ORF">C1H46_030386</name>
</gene>
<dbReference type="Proteomes" id="UP000315295">
    <property type="component" value="Unassembled WGS sequence"/>
</dbReference>
<dbReference type="AlphaFoldDB" id="A0A540LC65"/>
<sequence>MTGQGELPMNCSGDLRRSYTPCLRTTFEQYCRTNVLRRGCLGKSARGPENAKYIIDQTDPNLMKFIHDIFKRHYQQWKSDVKPNVETPPAQ</sequence>
<comment type="caution">
    <text evidence="1">The sequence shown here is derived from an EMBL/GenBank/DDBJ whole genome shotgun (WGS) entry which is preliminary data.</text>
</comment>
<protein>
    <submittedName>
        <fullName evidence="1">Uncharacterized protein</fullName>
    </submittedName>
</protein>
<accession>A0A540LC65</accession>
<organism evidence="1 2">
    <name type="scientific">Malus baccata</name>
    <name type="common">Siberian crab apple</name>
    <name type="synonym">Pyrus baccata</name>
    <dbReference type="NCBI Taxonomy" id="106549"/>
    <lineage>
        <taxon>Eukaryota</taxon>
        <taxon>Viridiplantae</taxon>
        <taxon>Streptophyta</taxon>
        <taxon>Embryophyta</taxon>
        <taxon>Tracheophyta</taxon>
        <taxon>Spermatophyta</taxon>
        <taxon>Magnoliopsida</taxon>
        <taxon>eudicotyledons</taxon>
        <taxon>Gunneridae</taxon>
        <taxon>Pentapetalae</taxon>
        <taxon>rosids</taxon>
        <taxon>fabids</taxon>
        <taxon>Rosales</taxon>
        <taxon>Rosaceae</taxon>
        <taxon>Amygdaloideae</taxon>
        <taxon>Maleae</taxon>
        <taxon>Malus</taxon>
    </lineage>
</organism>
<evidence type="ECO:0000313" key="2">
    <source>
        <dbReference type="Proteomes" id="UP000315295"/>
    </source>
</evidence>
<evidence type="ECO:0000313" key="1">
    <source>
        <dbReference type="EMBL" id="TQD84064.1"/>
    </source>
</evidence>
<keyword evidence="2" id="KW-1185">Reference proteome</keyword>
<name>A0A540LC65_MALBA</name>
<proteinExistence type="predicted"/>
<reference evidence="1 2" key="1">
    <citation type="journal article" date="2019" name="G3 (Bethesda)">
        <title>Sequencing of a Wild Apple (Malus baccata) Genome Unravels the Differences Between Cultivated and Wild Apple Species Regarding Disease Resistance and Cold Tolerance.</title>
        <authorList>
            <person name="Chen X."/>
        </authorList>
    </citation>
    <scope>NUCLEOTIDE SEQUENCE [LARGE SCALE GENOMIC DNA]</scope>
    <source>
        <strain evidence="2">cv. Shandingzi</strain>
        <tissue evidence="1">Leaves</tissue>
    </source>
</reference>